<dbReference type="InterPro" id="IPR012337">
    <property type="entry name" value="RNaseH-like_sf"/>
</dbReference>
<dbReference type="InterPro" id="IPR040256">
    <property type="entry name" value="At4g02000-like"/>
</dbReference>
<accession>A0A834XD02</accession>
<gene>
    <name evidence="4" type="ORF">G2W53_004476</name>
</gene>
<feature type="compositionally biased region" description="Acidic residues" evidence="2">
    <location>
        <begin position="108"/>
        <end position="121"/>
    </location>
</feature>
<sequence length="1421" mass="162740">MTTPPTSGDVSLQESDLPPSQEEEDNLKRSKKKVRIGDQTFTGEENNPARDEDWMNEDAEGPRTASRVSYRDAVRNKQQKADPGGKTEEEKENLQSGQNSEQTNSSDSESDEDENDEETEGDGVTGISVDKDAFDRPNFTLSDKEWKRLTRPFKKSLIIKLLGKKIGFQFLLKKVNQIWGRTGEIELVDLGNDYFLAKFDTYSDQDFALTGGPWIILDHYLIVRPWTSLFDPEEKIQKLAAWIHLPDLPIELYDKKVLYTIGSHVGRVLRIDTNTMTQSRGKYARICIELDLGKPLLSQYCVHGIARKIEYEGLHLICFECGVYGHDLENCPIWKEKKAKKEKEKLEKEKQGIKSSETEKEGNEEMGVAEPRYGGWMTVQRQRRQRRQRPNDHKASTTGGNIGGKSRFTVLDDEKLEEKDNSHNENAENVESEQAEPQSTPTKAIRGSKITNKDKEGLDTRVEMDIGSPTPKTISEKATNSVTNQRQNLNHKEKPPDTGKKKEIAQRSPRKKFDLAFKEIKRKQKLDFVCLFETRCSGLKAANIIKRLGFQNNEIVDAHGYAGGIWVVWNKEITATCDFNEIAATNEQRGGAEPRLQRCIHFQSWINECNLIDVRPAGPFFTWEGPKRPGQDKLFKRLDRVLCSAEWRTLFSDASAKCLTRIHSDHHPILLNTVEDETTPKNRPFRFEACWFQHKGFKDFIKNQWNVDRGHHHMLADLSKNLQKWNMEVFGDIKSRKNTIMRRLHGIQLSLDKKYNPFLAELGKSLSKDLEEVLNQEEALWFQKSRSMWIRDGDRNTRSQEIGRYLGADITQGRQTKSKFKHIIEKIQNRLSGWKASCLSLAGRATLVQSVLSTIPLYHMQHSMLPKGTINQIETLERDFLWGSSSEKRKLHQVKWDTVCLPRDLGGLGIKSLHSMNKAFLFKLAWNLFNNKNSLWVKVLSLKYKFDPHLCNYPICKSNDSRLWKEIVDIWPEFYQYVSWTIGNGNLINFWKDQWLNGFPNLAVFCNIEGLQTSGEKLIDFVDNEGQWKITDELASLPLEVVQKIQNISPPKEFLGPDVPCWKPEANGFFTVKSAYQSICNLNKETRSVWKQIWKTNTVPRNKTLLWRLGHDKLPTRNRIASWSNVSPLCPLYGKLRDSNMHAIRDCHMVAAILNAFLCPNIRALFFSLPTKDWISWNLKREVTFSGIQWNIIFPIGCSLIWNWRNKLCNDKEFTMPLEPHKVILHHAKSFGHAWSDDMIFPSVGSMQRKAHWTKPSLGWVKVNSDGAVCQNSKMSSCGGLLRDTTGKWICGFVANLGLSNVLSAELWGIYYGVKIAWEKGFRKIIVECDSFLAVKQLSGTTNNVNICHPVSHSIKDMLNFKWDVQIKLISRSENLCADTMAKKGLSLKNGLALLDDPPSYVSKLIEADFFGDIGPCDPGS</sequence>
<dbReference type="Gene3D" id="3.60.10.10">
    <property type="entry name" value="Endonuclease/exonuclease/phosphatase"/>
    <property type="match status" value="1"/>
</dbReference>
<dbReference type="GO" id="GO:0004523">
    <property type="term" value="F:RNA-DNA hybrid ribonuclease activity"/>
    <property type="evidence" value="ECO:0007669"/>
    <property type="project" value="InterPro"/>
</dbReference>
<dbReference type="InterPro" id="IPR001878">
    <property type="entry name" value="Znf_CCHC"/>
</dbReference>
<keyword evidence="5" id="KW-1185">Reference proteome</keyword>
<protein>
    <submittedName>
        <fullName evidence="4">Ribonuclease H</fullName>
    </submittedName>
</protein>
<dbReference type="PANTHER" id="PTHR31286">
    <property type="entry name" value="GLYCINE-RICH CELL WALL STRUCTURAL PROTEIN 1.8-LIKE"/>
    <property type="match status" value="1"/>
</dbReference>
<dbReference type="OrthoDB" id="1436539at2759"/>
<feature type="compositionally biased region" description="Basic and acidic residues" evidence="2">
    <location>
        <begin position="410"/>
        <end position="426"/>
    </location>
</feature>
<name>A0A834XD02_9FABA</name>
<dbReference type="SUPFAM" id="SSF56219">
    <property type="entry name" value="DNase I-like"/>
    <property type="match status" value="1"/>
</dbReference>
<feature type="domain" description="CCHC-type" evidence="3">
    <location>
        <begin position="318"/>
        <end position="332"/>
    </location>
</feature>
<feature type="region of interest" description="Disordered" evidence="2">
    <location>
        <begin position="1"/>
        <end position="131"/>
    </location>
</feature>
<dbReference type="InterPro" id="IPR036397">
    <property type="entry name" value="RNaseH_sf"/>
</dbReference>
<dbReference type="InterPro" id="IPR044730">
    <property type="entry name" value="RNase_H-like_dom_plant"/>
</dbReference>
<evidence type="ECO:0000313" key="5">
    <source>
        <dbReference type="Proteomes" id="UP000634136"/>
    </source>
</evidence>
<feature type="compositionally biased region" description="Basic and acidic residues" evidence="2">
    <location>
        <begin position="342"/>
        <end position="363"/>
    </location>
</feature>
<comment type="caution">
    <text evidence="4">The sequence shown here is derived from an EMBL/GenBank/DDBJ whole genome shotgun (WGS) entry which is preliminary data.</text>
</comment>
<dbReference type="SUPFAM" id="SSF53098">
    <property type="entry name" value="Ribonuclease H-like"/>
    <property type="match status" value="1"/>
</dbReference>
<dbReference type="EMBL" id="JAAIUW010000002">
    <property type="protein sequence ID" value="KAF7842178.1"/>
    <property type="molecule type" value="Genomic_DNA"/>
</dbReference>
<proteinExistence type="predicted"/>
<feature type="compositionally biased region" description="Basic and acidic residues" evidence="2">
    <location>
        <begin position="490"/>
        <end position="508"/>
    </location>
</feature>
<dbReference type="GO" id="GO:0003676">
    <property type="term" value="F:nucleic acid binding"/>
    <property type="evidence" value="ECO:0007669"/>
    <property type="project" value="InterPro"/>
</dbReference>
<evidence type="ECO:0000259" key="3">
    <source>
        <dbReference type="PROSITE" id="PS50158"/>
    </source>
</evidence>
<keyword evidence="1" id="KW-0863">Zinc-finger</keyword>
<dbReference type="Pfam" id="PF14111">
    <property type="entry name" value="DUF4283"/>
    <property type="match status" value="1"/>
</dbReference>
<feature type="region of interest" description="Disordered" evidence="2">
    <location>
        <begin position="342"/>
        <end position="508"/>
    </location>
</feature>
<feature type="compositionally biased region" description="Polar residues" evidence="2">
    <location>
        <begin position="470"/>
        <end position="488"/>
    </location>
</feature>
<keyword evidence="1" id="KW-0479">Metal-binding</keyword>
<organism evidence="4 5">
    <name type="scientific">Senna tora</name>
    <dbReference type="NCBI Taxonomy" id="362788"/>
    <lineage>
        <taxon>Eukaryota</taxon>
        <taxon>Viridiplantae</taxon>
        <taxon>Streptophyta</taxon>
        <taxon>Embryophyta</taxon>
        <taxon>Tracheophyta</taxon>
        <taxon>Spermatophyta</taxon>
        <taxon>Magnoliopsida</taxon>
        <taxon>eudicotyledons</taxon>
        <taxon>Gunneridae</taxon>
        <taxon>Pentapetalae</taxon>
        <taxon>rosids</taxon>
        <taxon>fabids</taxon>
        <taxon>Fabales</taxon>
        <taxon>Fabaceae</taxon>
        <taxon>Caesalpinioideae</taxon>
        <taxon>Cassia clade</taxon>
        <taxon>Senna</taxon>
    </lineage>
</organism>
<feature type="compositionally biased region" description="Basic and acidic residues" evidence="2">
    <location>
        <begin position="451"/>
        <end position="464"/>
    </location>
</feature>
<dbReference type="Pfam" id="PF13456">
    <property type="entry name" value="RVT_3"/>
    <property type="match status" value="1"/>
</dbReference>
<dbReference type="Pfam" id="PF13966">
    <property type="entry name" value="zf-RVT"/>
    <property type="match status" value="1"/>
</dbReference>
<dbReference type="InterPro" id="IPR036691">
    <property type="entry name" value="Endo/exonu/phosph_ase_sf"/>
</dbReference>
<keyword evidence="1" id="KW-0862">Zinc</keyword>
<dbReference type="PANTHER" id="PTHR31286:SF99">
    <property type="entry name" value="DUF4283 DOMAIN-CONTAINING PROTEIN"/>
    <property type="match status" value="1"/>
</dbReference>
<dbReference type="GO" id="GO:0008270">
    <property type="term" value="F:zinc ion binding"/>
    <property type="evidence" value="ECO:0007669"/>
    <property type="project" value="UniProtKB-KW"/>
</dbReference>
<evidence type="ECO:0000256" key="1">
    <source>
        <dbReference type="PROSITE-ProRule" id="PRU00047"/>
    </source>
</evidence>
<evidence type="ECO:0000313" key="4">
    <source>
        <dbReference type="EMBL" id="KAF7842178.1"/>
    </source>
</evidence>
<dbReference type="PROSITE" id="PS50158">
    <property type="entry name" value="ZF_CCHC"/>
    <property type="match status" value="1"/>
</dbReference>
<dbReference type="InterPro" id="IPR026960">
    <property type="entry name" value="RVT-Znf"/>
</dbReference>
<reference evidence="4" key="1">
    <citation type="submission" date="2020-09" db="EMBL/GenBank/DDBJ databases">
        <title>Genome-Enabled Discovery of Anthraquinone Biosynthesis in Senna tora.</title>
        <authorList>
            <person name="Kang S.-H."/>
            <person name="Pandey R.P."/>
            <person name="Lee C.-M."/>
            <person name="Sim J.-S."/>
            <person name="Jeong J.-T."/>
            <person name="Choi B.-S."/>
            <person name="Jung M."/>
            <person name="Ginzburg D."/>
            <person name="Zhao K."/>
            <person name="Won S.Y."/>
            <person name="Oh T.-J."/>
            <person name="Yu Y."/>
            <person name="Kim N.-H."/>
            <person name="Lee O.R."/>
            <person name="Lee T.-H."/>
            <person name="Bashyal P."/>
            <person name="Kim T.-S."/>
            <person name="Lee W.-H."/>
            <person name="Kawkins C."/>
            <person name="Kim C.-K."/>
            <person name="Kim J.S."/>
            <person name="Ahn B.O."/>
            <person name="Rhee S.Y."/>
            <person name="Sohng J.K."/>
        </authorList>
    </citation>
    <scope>NUCLEOTIDE SEQUENCE</scope>
    <source>
        <tissue evidence="4">Leaf</tissue>
    </source>
</reference>
<feature type="compositionally biased region" description="Polar residues" evidence="2">
    <location>
        <begin position="1"/>
        <end position="14"/>
    </location>
</feature>
<feature type="compositionally biased region" description="Low complexity" evidence="2">
    <location>
        <begin position="98"/>
        <end position="107"/>
    </location>
</feature>
<feature type="compositionally biased region" description="Basic and acidic residues" evidence="2">
    <location>
        <begin position="69"/>
        <end position="93"/>
    </location>
</feature>
<dbReference type="Gene3D" id="3.30.420.10">
    <property type="entry name" value="Ribonuclease H-like superfamily/Ribonuclease H"/>
    <property type="match status" value="1"/>
</dbReference>
<dbReference type="InterPro" id="IPR002156">
    <property type="entry name" value="RNaseH_domain"/>
</dbReference>
<dbReference type="InterPro" id="IPR025558">
    <property type="entry name" value="DUF4283"/>
</dbReference>
<dbReference type="Proteomes" id="UP000634136">
    <property type="component" value="Unassembled WGS sequence"/>
</dbReference>
<evidence type="ECO:0000256" key="2">
    <source>
        <dbReference type="SAM" id="MobiDB-lite"/>
    </source>
</evidence>
<dbReference type="CDD" id="cd06222">
    <property type="entry name" value="RNase_H_like"/>
    <property type="match status" value="1"/>
</dbReference>